<organism evidence="2 3">
    <name type="scientific">Rhizobium giardinii</name>
    <dbReference type="NCBI Taxonomy" id="56731"/>
    <lineage>
        <taxon>Bacteria</taxon>
        <taxon>Pseudomonadati</taxon>
        <taxon>Pseudomonadota</taxon>
        <taxon>Alphaproteobacteria</taxon>
        <taxon>Hyphomicrobiales</taxon>
        <taxon>Rhizobiaceae</taxon>
        <taxon>Rhizobium/Agrobacterium group</taxon>
        <taxon>Rhizobium</taxon>
    </lineage>
</organism>
<feature type="region of interest" description="Disordered" evidence="1">
    <location>
        <begin position="55"/>
        <end position="75"/>
    </location>
</feature>
<dbReference type="AlphaFoldDB" id="A0A7W8UE86"/>
<proteinExistence type="predicted"/>
<evidence type="ECO:0000256" key="1">
    <source>
        <dbReference type="SAM" id="MobiDB-lite"/>
    </source>
</evidence>
<feature type="compositionally biased region" description="Polar residues" evidence="1">
    <location>
        <begin position="66"/>
        <end position="75"/>
    </location>
</feature>
<name>A0A7W8UE86_9HYPH</name>
<evidence type="ECO:0000313" key="3">
    <source>
        <dbReference type="Proteomes" id="UP000585507"/>
    </source>
</evidence>
<reference evidence="2 3" key="1">
    <citation type="submission" date="2020-08" db="EMBL/GenBank/DDBJ databases">
        <title>Genomic Encyclopedia of Type Strains, Phase IV (KMG-V): Genome sequencing to study the core and pangenomes of soil and plant-associated prokaryotes.</title>
        <authorList>
            <person name="Whitman W."/>
        </authorList>
    </citation>
    <scope>NUCLEOTIDE SEQUENCE [LARGE SCALE GENOMIC DNA]</scope>
    <source>
        <strain evidence="2 3">SEMIA 4084</strain>
    </source>
</reference>
<evidence type="ECO:0000313" key="2">
    <source>
        <dbReference type="EMBL" id="MBB5537736.1"/>
    </source>
</evidence>
<sequence length="75" mass="8375">MKQVVEYQGIPVGVLMQRDGCLAFMAVKYDVIELDGERFSSVAEAREAVRVHVRRHEPRMPMNRGNALSSGGLSQ</sequence>
<gene>
    <name evidence="2" type="ORF">GGD55_004456</name>
</gene>
<protein>
    <submittedName>
        <fullName evidence="2">Uncharacterized protein</fullName>
    </submittedName>
</protein>
<dbReference type="Proteomes" id="UP000585507">
    <property type="component" value="Unassembled WGS sequence"/>
</dbReference>
<keyword evidence="3" id="KW-1185">Reference proteome</keyword>
<accession>A0A7W8UE86</accession>
<comment type="caution">
    <text evidence="2">The sequence shown here is derived from an EMBL/GenBank/DDBJ whole genome shotgun (WGS) entry which is preliminary data.</text>
</comment>
<dbReference type="EMBL" id="JACHBK010000010">
    <property type="protein sequence ID" value="MBB5537736.1"/>
    <property type="molecule type" value="Genomic_DNA"/>
</dbReference>